<evidence type="ECO:0000313" key="2">
    <source>
        <dbReference type="EMBL" id="SPH22901.1"/>
    </source>
</evidence>
<evidence type="ECO:0000259" key="1">
    <source>
        <dbReference type="Pfam" id="PF13649"/>
    </source>
</evidence>
<dbReference type="EC" id="2.1.1.-" evidence="2"/>
<dbReference type="OrthoDB" id="8385759at2"/>
<dbReference type="RefSeq" id="WP_108829792.1">
    <property type="nucleotide sequence ID" value="NZ_OMOR01000001.1"/>
</dbReference>
<dbReference type="Proteomes" id="UP000244880">
    <property type="component" value="Unassembled WGS sequence"/>
</dbReference>
<keyword evidence="2" id="KW-0489">Methyltransferase</keyword>
<dbReference type="GO" id="GO:0008168">
    <property type="term" value="F:methyltransferase activity"/>
    <property type="evidence" value="ECO:0007669"/>
    <property type="project" value="UniProtKB-KW"/>
</dbReference>
<name>A0A2R8BIQ4_9RHOB</name>
<accession>A0A2R8BIQ4</accession>
<keyword evidence="2" id="KW-0808">Transferase</keyword>
<proteinExistence type="predicted"/>
<gene>
    <name evidence="2" type="primary">cmoB_2</name>
    <name evidence="2" type="ORF">ASD8599_03648</name>
</gene>
<dbReference type="EMBL" id="OMOR01000001">
    <property type="protein sequence ID" value="SPH22901.1"/>
    <property type="molecule type" value="Genomic_DNA"/>
</dbReference>
<organism evidence="2 3">
    <name type="scientific">Ascidiaceihabitans donghaensis</name>
    <dbReference type="NCBI Taxonomy" id="1510460"/>
    <lineage>
        <taxon>Bacteria</taxon>
        <taxon>Pseudomonadati</taxon>
        <taxon>Pseudomonadota</taxon>
        <taxon>Alphaproteobacteria</taxon>
        <taxon>Rhodobacterales</taxon>
        <taxon>Paracoccaceae</taxon>
        <taxon>Ascidiaceihabitans</taxon>
    </lineage>
</organism>
<dbReference type="Gene3D" id="3.40.50.150">
    <property type="entry name" value="Vaccinia Virus protein VP39"/>
    <property type="match status" value="1"/>
</dbReference>
<keyword evidence="3" id="KW-1185">Reference proteome</keyword>
<dbReference type="GO" id="GO:0032259">
    <property type="term" value="P:methylation"/>
    <property type="evidence" value="ECO:0007669"/>
    <property type="project" value="UniProtKB-KW"/>
</dbReference>
<dbReference type="SUPFAM" id="SSF53335">
    <property type="entry name" value="S-adenosyl-L-methionine-dependent methyltransferases"/>
    <property type="match status" value="1"/>
</dbReference>
<reference evidence="2 3" key="1">
    <citation type="submission" date="2018-03" db="EMBL/GenBank/DDBJ databases">
        <authorList>
            <person name="Keele B.F."/>
        </authorList>
    </citation>
    <scope>NUCLEOTIDE SEQUENCE [LARGE SCALE GENOMIC DNA]</scope>
    <source>
        <strain evidence="2 3">CECT 8599</strain>
    </source>
</reference>
<feature type="domain" description="Methyltransferase" evidence="1">
    <location>
        <begin position="65"/>
        <end position="157"/>
    </location>
</feature>
<dbReference type="Pfam" id="PF13649">
    <property type="entry name" value="Methyltransf_25"/>
    <property type="match status" value="1"/>
</dbReference>
<dbReference type="InterPro" id="IPR029063">
    <property type="entry name" value="SAM-dependent_MTases_sf"/>
</dbReference>
<dbReference type="AlphaFoldDB" id="A0A2R8BIQ4"/>
<dbReference type="InterPro" id="IPR041698">
    <property type="entry name" value="Methyltransf_25"/>
</dbReference>
<protein>
    <submittedName>
        <fullName evidence="2">tRNA (Mo5U34)-methyltransferase</fullName>
        <ecNumber evidence="2">2.1.1.-</ecNumber>
    </submittedName>
</protein>
<dbReference type="CDD" id="cd02440">
    <property type="entry name" value="AdoMet_MTases"/>
    <property type="match status" value="1"/>
</dbReference>
<sequence length="268" mass="29041">MTIDRNDTAAYAAANKRTWDASAHLHGTGPAWETLLTQAAQPAFSVFDDCITQTLEHLDLKGKRVVQVGCNNARELLSLASFGAVPALGIDQSAAFLAQGAQLAQAAGLTPRLLEANIYDLPDDIGQFDLVLITIGVLGWMPDLPRFFQVVFDLMAPDAKLVIYETHPVLEMFAPETDTPFEPEYSYFDTAPDIHEGGITYDGSDGGDAPTGYWFSHTMGAILNGCIAAGLCIENLTEHPHSNREAEFDIYADRAAQMPMSFTLVAAN</sequence>
<evidence type="ECO:0000313" key="3">
    <source>
        <dbReference type="Proteomes" id="UP000244880"/>
    </source>
</evidence>